<evidence type="ECO:0000313" key="3">
    <source>
        <dbReference type="Proteomes" id="UP000249638"/>
    </source>
</evidence>
<protein>
    <submittedName>
        <fullName evidence="2">AbiEii toxin of type IV toxin-antitoxin system</fullName>
    </submittedName>
</protein>
<keyword evidence="3" id="KW-1185">Reference proteome</keyword>
<dbReference type="AlphaFoldDB" id="A0A2W7NWV2"/>
<accession>A0A2W7NWV2</accession>
<dbReference type="InterPro" id="IPR051396">
    <property type="entry name" value="Bact_Antivir_Def_Nuclease"/>
</dbReference>
<dbReference type="SUPFAM" id="SSF52540">
    <property type="entry name" value="P-loop containing nucleoside triphosphate hydrolases"/>
    <property type="match status" value="1"/>
</dbReference>
<dbReference type="PANTHER" id="PTHR43581">
    <property type="entry name" value="ATP/GTP PHOSPHATASE"/>
    <property type="match status" value="1"/>
</dbReference>
<sequence>MAVIHSAAFHTWDNQVRSVDLLLESDRPRSTNFATTFITGRNGSHKSTLLKGIVSGLAVVERNAREEASSVRNPGRDQVLCVSGSVADRFPQKELPGGTRSPFDVPNYTYVGQRVISNLLSKKAPLETMLAFALDPARAERCRWEFFSVAHRHAGIRPSVKYILEAQRGVSKKARGPMGDLLGIVQGIRPESDSTRKTAADRPHISYATAQWLLQEFGYDEFLALQFFVNNGKRRLAVELNETGAHCQGIAPNVLRLGLLTDLVRLVDVTVKSARDDSGFSAMELSSGEYHMFSSILAIGFGLEDKAVLLIDEPENNLHPQWQRELMATVFDVCAGAMKTEGHLIVCTHSPLIVGAAPEGSSIVDMSSDAPQTSVASYGASSDELLLSQFGVGSSRNRLVVDTVQRAVSLIERGDFENAEFQGLMPKLRSIRDALTPSDPMADVIEALLDEGPQR</sequence>
<comment type="caution">
    <text evidence="2">The sequence shown here is derived from an EMBL/GenBank/DDBJ whole genome shotgun (WGS) entry which is preliminary data.</text>
</comment>
<gene>
    <name evidence="2" type="ORF">C7416_10695</name>
</gene>
<dbReference type="InterPro" id="IPR027417">
    <property type="entry name" value="P-loop_NTPase"/>
</dbReference>
<dbReference type="EMBL" id="QKZN01000006">
    <property type="protein sequence ID" value="PZX26809.1"/>
    <property type="molecule type" value="Genomic_DNA"/>
</dbReference>
<organism evidence="2 3">
    <name type="scientific">Cupriavidus phytorum</name>
    <dbReference type="NCBI Taxonomy" id="3024399"/>
    <lineage>
        <taxon>Bacteria</taxon>
        <taxon>Pseudomonadati</taxon>
        <taxon>Pseudomonadota</taxon>
        <taxon>Betaproteobacteria</taxon>
        <taxon>Burkholderiales</taxon>
        <taxon>Burkholderiaceae</taxon>
        <taxon>Cupriavidus</taxon>
    </lineage>
</organism>
<dbReference type="Gene3D" id="3.40.50.300">
    <property type="entry name" value="P-loop containing nucleotide triphosphate hydrolases"/>
    <property type="match status" value="1"/>
</dbReference>
<dbReference type="GO" id="GO:0016887">
    <property type="term" value="F:ATP hydrolysis activity"/>
    <property type="evidence" value="ECO:0007669"/>
    <property type="project" value="InterPro"/>
</dbReference>
<dbReference type="Proteomes" id="UP000249638">
    <property type="component" value="Unassembled WGS sequence"/>
</dbReference>
<dbReference type="InterPro" id="IPR003959">
    <property type="entry name" value="ATPase_AAA_core"/>
</dbReference>
<feature type="domain" description="ATPase AAA-type core" evidence="1">
    <location>
        <begin position="275"/>
        <end position="354"/>
    </location>
</feature>
<evidence type="ECO:0000313" key="2">
    <source>
        <dbReference type="EMBL" id="PZX26809.1"/>
    </source>
</evidence>
<name>A0A2W7NWV2_9BURK</name>
<dbReference type="PANTHER" id="PTHR43581:SF2">
    <property type="entry name" value="EXCINUCLEASE ATPASE SUBUNIT"/>
    <property type="match status" value="1"/>
</dbReference>
<evidence type="ECO:0000259" key="1">
    <source>
        <dbReference type="Pfam" id="PF13304"/>
    </source>
</evidence>
<dbReference type="GO" id="GO:0005524">
    <property type="term" value="F:ATP binding"/>
    <property type="evidence" value="ECO:0007669"/>
    <property type="project" value="InterPro"/>
</dbReference>
<dbReference type="Pfam" id="PF13304">
    <property type="entry name" value="AAA_21"/>
    <property type="match status" value="1"/>
</dbReference>
<proteinExistence type="predicted"/>
<reference evidence="2" key="1">
    <citation type="submission" date="2018-06" db="EMBL/GenBank/DDBJ databases">
        <title>Genomic Encyclopedia of Type Strains, Phase IV (KMG-V): Genome sequencing to study the core and pangenomes of soil and plant-associated prokaryotes.</title>
        <authorList>
            <person name="Whitman W."/>
        </authorList>
    </citation>
    <scope>NUCLEOTIDE SEQUENCE [LARGE SCALE GENOMIC DNA]</scope>
    <source>
        <strain evidence="2">MLR2-44</strain>
    </source>
</reference>